<dbReference type="InterPro" id="IPR036390">
    <property type="entry name" value="WH_DNA-bd_sf"/>
</dbReference>
<dbReference type="OrthoDB" id="7333438at2"/>
<evidence type="ECO:0000313" key="7">
    <source>
        <dbReference type="Proteomes" id="UP000324927"/>
    </source>
</evidence>
<dbReference type="AlphaFoldDB" id="A0A5A9GD93"/>
<organism evidence="6 7">
    <name type="scientific">Azospirillum lipoferum</name>
    <dbReference type="NCBI Taxonomy" id="193"/>
    <lineage>
        <taxon>Bacteria</taxon>
        <taxon>Pseudomonadati</taxon>
        <taxon>Pseudomonadota</taxon>
        <taxon>Alphaproteobacteria</taxon>
        <taxon>Rhodospirillales</taxon>
        <taxon>Azospirillaceae</taxon>
        <taxon>Azospirillum</taxon>
    </lineage>
</organism>
<reference evidence="6 7" key="1">
    <citation type="submission" date="2019-08" db="EMBL/GenBank/DDBJ databases">
        <authorList>
            <person name="Grouzdev D."/>
            <person name="Tikhonova E."/>
            <person name="Kravchenko I."/>
        </authorList>
    </citation>
    <scope>NUCLEOTIDE SEQUENCE [LARGE SCALE GENOMIC DNA]</scope>
    <source>
        <strain evidence="6 7">59b</strain>
    </source>
</reference>
<dbReference type="InterPro" id="IPR058163">
    <property type="entry name" value="LysR-type_TF_proteobact-type"/>
</dbReference>
<evidence type="ECO:0000256" key="1">
    <source>
        <dbReference type="ARBA" id="ARBA00009437"/>
    </source>
</evidence>
<comment type="caution">
    <text evidence="6">The sequence shown here is derived from an EMBL/GenBank/DDBJ whole genome shotgun (WGS) entry which is preliminary data.</text>
</comment>
<keyword evidence="3" id="KW-0238">DNA-binding</keyword>
<dbReference type="Gene3D" id="3.40.190.290">
    <property type="match status" value="1"/>
</dbReference>
<dbReference type="SUPFAM" id="SSF53850">
    <property type="entry name" value="Periplasmic binding protein-like II"/>
    <property type="match status" value="1"/>
</dbReference>
<dbReference type="GO" id="GO:0043565">
    <property type="term" value="F:sequence-specific DNA binding"/>
    <property type="evidence" value="ECO:0007669"/>
    <property type="project" value="TreeGrafter"/>
</dbReference>
<gene>
    <name evidence="6" type="ORF">FZ942_27990</name>
</gene>
<protein>
    <submittedName>
        <fullName evidence="6">LysR family transcriptional regulator</fullName>
    </submittedName>
</protein>
<evidence type="ECO:0000256" key="3">
    <source>
        <dbReference type="ARBA" id="ARBA00023125"/>
    </source>
</evidence>
<keyword evidence="7" id="KW-1185">Reference proteome</keyword>
<dbReference type="SUPFAM" id="SSF46785">
    <property type="entry name" value="Winged helix' DNA-binding domain"/>
    <property type="match status" value="1"/>
</dbReference>
<evidence type="ECO:0000256" key="4">
    <source>
        <dbReference type="ARBA" id="ARBA00023163"/>
    </source>
</evidence>
<evidence type="ECO:0000313" key="6">
    <source>
        <dbReference type="EMBL" id="KAA0592366.1"/>
    </source>
</evidence>
<comment type="similarity">
    <text evidence="1">Belongs to the LysR transcriptional regulatory family.</text>
</comment>
<dbReference type="Proteomes" id="UP000324927">
    <property type="component" value="Unassembled WGS sequence"/>
</dbReference>
<dbReference type="GO" id="GO:0006351">
    <property type="term" value="P:DNA-templated transcription"/>
    <property type="evidence" value="ECO:0007669"/>
    <property type="project" value="TreeGrafter"/>
</dbReference>
<feature type="domain" description="HTH lysR-type" evidence="5">
    <location>
        <begin position="3"/>
        <end position="60"/>
    </location>
</feature>
<accession>A0A5A9GD93</accession>
<dbReference type="InterPro" id="IPR000847">
    <property type="entry name" value="LysR_HTH_N"/>
</dbReference>
<sequence length="301" mass="32261">MATDLTTLRMLLALSEGGSTYNAAAVLGVDAATVSRRMAALERKAGVPLFVKRSTGTVFTDAGLQLLDAADAAVVAVTNFDLLLETIANRHAKPVTISAPEGIGSYLLTPQLAGFADTSTPIRFPQDALPQVSILPMESRADIEIILVHPGSDIHRQGEYKARKLGIMRFLPVVAKSYLTKNSAPGNFKELGKAPLLNHLIYSSHPSFVQWADIAHSSPTGPLVNVSTSSALHRAVLTGRGIALLPDFSEEIDELVSVLPIGDRIGVELWATATPESLKLPTVKRAWDVIGTAFFNSPWFN</sequence>
<proteinExistence type="inferred from homology"/>
<dbReference type="Gene3D" id="1.10.10.10">
    <property type="entry name" value="Winged helix-like DNA-binding domain superfamily/Winged helix DNA-binding domain"/>
    <property type="match status" value="1"/>
</dbReference>
<dbReference type="Pfam" id="PF00126">
    <property type="entry name" value="HTH_1"/>
    <property type="match status" value="1"/>
</dbReference>
<evidence type="ECO:0000256" key="2">
    <source>
        <dbReference type="ARBA" id="ARBA00023015"/>
    </source>
</evidence>
<dbReference type="InterPro" id="IPR036388">
    <property type="entry name" value="WH-like_DNA-bd_sf"/>
</dbReference>
<keyword evidence="2" id="KW-0805">Transcription regulation</keyword>
<dbReference type="RefSeq" id="WP_149234349.1">
    <property type="nucleotide sequence ID" value="NZ_JALJXJ010000019.1"/>
</dbReference>
<dbReference type="PROSITE" id="PS50931">
    <property type="entry name" value="HTH_LYSR"/>
    <property type="match status" value="1"/>
</dbReference>
<dbReference type="PANTHER" id="PTHR30537">
    <property type="entry name" value="HTH-TYPE TRANSCRIPTIONAL REGULATOR"/>
    <property type="match status" value="1"/>
</dbReference>
<keyword evidence="4" id="KW-0804">Transcription</keyword>
<dbReference type="InterPro" id="IPR005119">
    <property type="entry name" value="LysR_subst-bd"/>
</dbReference>
<name>A0A5A9GD93_AZOLI</name>
<evidence type="ECO:0000259" key="5">
    <source>
        <dbReference type="PROSITE" id="PS50931"/>
    </source>
</evidence>
<dbReference type="Pfam" id="PF03466">
    <property type="entry name" value="LysR_substrate"/>
    <property type="match status" value="1"/>
</dbReference>
<dbReference type="EMBL" id="VTTN01000016">
    <property type="protein sequence ID" value="KAA0592366.1"/>
    <property type="molecule type" value="Genomic_DNA"/>
</dbReference>
<dbReference type="PANTHER" id="PTHR30537:SF3">
    <property type="entry name" value="TRANSCRIPTIONAL REGULATORY PROTEIN"/>
    <property type="match status" value="1"/>
</dbReference>
<dbReference type="GO" id="GO:0003700">
    <property type="term" value="F:DNA-binding transcription factor activity"/>
    <property type="evidence" value="ECO:0007669"/>
    <property type="project" value="InterPro"/>
</dbReference>